<gene>
    <name evidence="4" type="ORF">PAHAL_9G532900</name>
</gene>
<feature type="domain" description="LOB" evidence="3">
    <location>
        <begin position="33"/>
        <end position="135"/>
    </location>
</feature>
<evidence type="ECO:0000256" key="1">
    <source>
        <dbReference type="ARBA" id="ARBA00005474"/>
    </source>
</evidence>
<feature type="compositionally biased region" description="Gly residues" evidence="2">
    <location>
        <begin position="215"/>
        <end position="231"/>
    </location>
</feature>
<dbReference type="PANTHER" id="PTHR31529">
    <property type="entry name" value="LOB DOMAIN CONTAINING PROTEIN"/>
    <property type="match status" value="1"/>
</dbReference>
<dbReference type="EMBL" id="CM008054">
    <property type="protein sequence ID" value="PAN50614.1"/>
    <property type="molecule type" value="Genomic_DNA"/>
</dbReference>
<feature type="region of interest" description="Disordered" evidence="2">
    <location>
        <begin position="180"/>
        <end position="261"/>
    </location>
</feature>
<protein>
    <recommendedName>
        <fullName evidence="3">LOB domain-containing protein</fullName>
    </recommendedName>
</protein>
<feature type="region of interest" description="Disordered" evidence="2">
    <location>
        <begin position="1"/>
        <end position="26"/>
    </location>
</feature>
<accession>A0A2S3ISF0</accession>
<name>A0A2S3ISF0_9POAL</name>
<evidence type="ECO:0000259" key="3">
    <source>
        <dbReference type="PROSITE" id="PS50891"/>
    </source>
</evidence>
<dbReference type="GO" id="GO:0009755">
    <property type="term" value="P:hormone-mediated signaling pathway"/>
    <property type="evidence" value="ECO:0007669"/>
    <property type="project" value="TreeGrafter"/>
</dbReference>
<dbReference type="Pfam" id="PF03195">
    <property type="entry name" value="LOB"/>
    <property type="match status" value="1"/>
</dbReference>
<feature type="compositionally biased region" description="Basic and acidic residues" evidence="2">
    <location>
        <begin position="238"/>
        <end position="252"/>
    </location>
</feature>
<dbReference type="Proteomes" id="UP000243499">
    <property type="component" value="Chromosome 9"/>
</dbReference>
<dbReference type="GO" id="GO:0045893">
    <property type="term" value="P:positive regulation of DNA-templated transcription"/>
    <property type="evidence" value="ECO:0007669"/>
    <property type="project" value="TreeGrafter"/>
</dbReference>
<evidence type="ECO:0000256" key="2">
    <source>
        <dbReference type="SAM" id="MobiDB-lite"/>
    </source>
</evidence>
<dbReference type="AlphaFoldDB" id="A0A2S3ISF0"/>
<evidence type="ECO:0000313" key="4">
    <source>
        <dbReference type="EMBL" id="PAN50614.1"/>
    </source>
</evidence>
<sequence length="261" mass="26890">MSAGGGTSTLGGGGGGGGGGGPSGSGSGGSGGGPCGACKFLRRKCVSGCIFAPYFDSEQGAAHFAAVHKVFGASNVSKLLLQIPAHKRLDAVVTICYEAQARLRDPVYGCVAHIFALQQQVVNLQAELTYLQAHLATLELPSPPPLPAPPQMPMPGPFSIADLPSSTSVPTTVDLSALFDPPPHAQPPQWAVQQQHHHHQHQHQLRQPAPYGAPVRGGSGMAETSGAGGGDLQALARELVDRHRSGGVKLEHPPPPPPHSR</sequence>
<proteinExistence type="inferred from homology"/>
<dbReference type="PANTHER" id="PTHR31529:SF4">
    <property type="entry name" value="LOB DOMAIN-CONTAINING PROTEIN 30"/>
    <property type="match status" value="1"/>
</dbReference>
<organism evidence="4">
    <name type="scientific">Panicum hallii</name>
    <dbReference type="NCBI Taxonomy" id="206008"/>
    <lineage>
        <taxon>Eukaryota</taxon>
        <taxon>Viridiplantae</taxon>
        <taxon>Streptophyta</taxon>
        <taxon>Embryophyta</taxon>
        <taxon>Tracheophyta</taxon>
        <taxon>Spermatophyta</taxon>
        <taxon>Magnoliopsida</taxon>
        <taxon>Liliopsida</taxon>
        <taxon>Poales</taxon>
        <taxon>Poaceae</taxon>
        <taxon>PACMAD clade</taxon>
        <taxon>Panicoideae</taxon>
        <taxon>Panicodae</taxon>
        <taxon>Paniceae</taxon>
        <taxon>Panicinae</taxon>
        <taxon>Panicum</taxon>
        <taxon>Panicum sect. Panicum</taxon>
    </lineage>
</organism>
<dbReference type="Gramene" id="PAN50614">
    <property type="protein sequence ID" value="PAN50614"/>
    <property type="gene ID" value="PAHAL_9G532900"/>
</dbReference>
<feature type="compositionally biased region" description="Basic residues" evidence="2">
    <location>
        <begin position="195"/>
        <end position="204"/>
    </location>
</feature>
<dbReference type="PROSITE" id="PS50891">
    <property type="entry name" value="LOB"/>
    <property type="match status" value="1"/>
</dbReference>
<reference evidence="4" key="1">
    <citation type="submission" date="2018-04" db="EMBL/GenBank/DDBJ databases">
        <title>WGS assembly of Panicum hallii.</title>
        <authorList>
            <person name="Lovell J."/>
            <person name="Jenkins J."/>
            <person name="Lowry D."/>
            <person name="Mamidi S."/>
            <person name="Sreedasyam A."/>
            <person name="Weng X."/>
            <person name="Barry K."/>
            <person name="Bonette J."/>
            <person name="Campitelli B."/>
            <person name="Daum C."/>
            <person name="Gordon S."/>
            <person name="Gould B."/>
            <person name="Lipzen A."/>
            <person name="Macqueen A."/>
            <person name="Palacio-Mejia J."/>
            <person name="Plott C."/>
            <person name="Shakirov E."/>
            <person name="Shu S."/>
            <person name="Yoshinaga Y."/>
            <person name="Zane M."/>
            <person name="Rokhsar D."/>
            <person name="Grimwood J."/>
            <person name="Schmutz J."/>
            <person name="Juenger T."/>
        </authorList>
    </citation>
    <scope>NUCLEOTIDE SEQUENCE [LARGE SCALE GENOMIC DNA]</scope>
    <source>
        <strain evidence="4">FIL2</strain>
    </source>
</reference>
<dbReference type="GO" id="GO:0005634">
    <property type="term" value="C:nucleus"/>
    <property type="evidence" value="ECO:0007669"/>
    <property type="project" value="TreeGrafter"/>
</dbReference>
<comment type="similarity">
    <text evidence="1">Belongs to the LOB domain-containing protein family.</text>
</comment>
<dbReference type="InterPro" id="IPR004883">
    <property type="entry name" value="LOB"/>
</dbReference>